<organism evidence="9 10">
    <name type="scientific">candidate division MSBL1 archaeon SCGC-AAA382A20</name>
    <dbReference type="NCBI Taxonomy" id="1698280"/>
    <lineage>
        <taxon>Archaea</taxon>
        <taxon>Methanobacteriati</taxon>
        <taxon>Methanobacteriota</taxon>
        <taxon>candidate division MSBL1</taxon>
    </lineage>
</organism>
<dbReference type="PROSITE" id="PS00595">
    <property type="entry name" value="AA_TRANSFER_CLASS_5"/>
    <property type="match status" value="1"/>
</dbReference>
<dbReference type="InterPro" id="IPR000192">
    <property type="entry name" value="Aminotrans_V_dom"/>
</dbReference>
<dbReference type="SUPFAM" id="SSF53383">
    <property type="entry name" value="PLP-dependent transferases"/>
    <property type="match status" value="1"/>
</dbReference>
<dbReference type="InterPro" id="IPR015422">
    <property type="entry name" value="PyrdxlP-dep_Trfase_small"/>
</dbReference>
<evidence type="ECO:0000256" key="5">
    <source>
        <dbReference type="ARBA" id="ARBA00022898"/>
    </source>
</evidence>
<keyword evidence="10" id="KW-1185">Reference proteome</keyword>
<evidence type="ECO:0000259" key="8">
    <source>
        <dbReference type="Pfam" id="PF00266"/>
    </source>
</evidence>
<protein>
    <submittedName>
        <fullName evidence="9">Class V aminotransferase</fullName>
    </submittedName>
</protein>
<dbReference type="InterPro" id="IPR015424">
    <property type="entry name" value="PyrdxlP-dep_Trfase"/>
</dbReference>
<dbReference type="Proteomes" id="UP000070263">
    <property type="component" value="Unassembled WGS sequence"/>
</dbReference>
<evidence type="ECO:0000256" key="4">
    <source>
        <dbReference type="ARBA" id="ARBA00022679"/>
    </source>
</evidence>
<dbReference type="PANTHER" id="PTHR21152:SF40">
    <property type="entry name" value="ALANINE--GLYOXYLATE AMINOTRANSFERASE"/>
    <property type="match status" value="1"/>
</dbReference>
<evidence type="ECO:0000256" key="6">
    <source>
        <dbReference type="RuleBase" id="RU004075"/>
    </source>
</evidence>
<dbReference type="PIRSF" id="PIRSF000524">
    <property type="entry name" value="SPT"/>
    <property type="match status" value="1"/>
</dbReference>
<comment type="similarity">
    <text evidence="2 6">Belongs to the class-V pyridoxal-phosphate-dependent aminotransferase family.</text>
</comment>
<dbReference type="PANTHER" id="PTHR21152">
    <property type="entry name" value="AMINOTRANSFERASE CLASS V"/>
    <property type="match status" value="1"/>
</dbReference>
<dbReference type="InterPro" id="IPR024169">
    <property type="entry name" value="SP_NH2Trfase/AEP_transaminase"/>
</dbReference>
<dbReference type="InterPro" id="IPR015421">
    <property type="entry name" value="PyrdxlP-dep_Trfase_major"/>
</dbReference>
<dbReference type="InterPro" id="IPR020578">
    <property type="entry name" value="Aminotrans_V_PyrdxlP_BS"/>
</dbReference>
<evidence type="ECO:0000256" key="7">
    <source>
        <dbReference type="RuleBase" id="RU004504"/>
    </source>
</evidence>
<evidence type="ECO:0000256" key="1">
    <source>
        <dbReference type="ARBA" id="ARBA00001933"/>
    </source>
</evidence>
<comment type="caution">
    <text evidence="9">The sequence shown here is derived from an EMBL/GenBank/DDBJ whole genome shotgun (WGS) entry which is preliminary data.</text>
</comment>
<dbReference type="FunFam" id="3.90.1150.10:FF:000031">
    <property type="entry name" value="Serine--glyoxylate aminotransferase"/>
    <property type="match status" value="1"/>
</dbReference>
<gene>
    <name evidence="9" type="ORF">AKJ51_01000</name>
</gene>
<dbReference type="Pfam" id="PF00266">
    <property type="entry name" value="Aminotran_5"/>
    <property type="match status" value="1"/>
</dbReference>
<reference evidence="9 10" key="1">
    <citation type="journal article" date="2016" name="Sci. Rep.">
        <title>Metabolic traits of an uncultured archaeal lineage -MSBL1- from brine pools of the Red Sea.</title>
        <authorList>
            <person name="Mwirichia R."/>
            <person name="Alam I."/>
            <person name="Rashid M."/>
            <person name="Vinu M."/>
            <person name="Ba-Alawi W."/>
            <person name="Anthony Kamau A."/>
            <person name="Kamanda Ngugi D."/>
            <person name="Goker M."/>
            <person name="Klenk H.P."/>
            <person name="Bajic V."/>
            <person name="Stingl U."/>
        </authorList>
    </citation>
    <scope>NUCLEOTIDE SEQUENCE [LARGE SCALE GENOMIC DNA]</scope>
    <source>
        <strain evidence="9">SCGC-AAA382A20</strain>
    </source>
</reference>
<dbReference type="FunFam" id="3.40.640.10:FF:000027">
    <property type="entry name" value="Serine--pyruvate aminotransferase, mitochondrial"/>
    <property type="match status" value="1"/>
</dbReference>
<dbReference type="AlphaFoldDB" id="A0A133VMC2"/>
<dbReference type="GO" id="GO:0019265">
    <property type="term" value="P:glycine biosynthetic process, by transamination of glyoxylate"/>
    <property type="evidence" value="ECO:0007669"/>
    <property type="project" value="TreeGrafter"/>
</dbReference>
<dbReference type="Gene3D" id="3.40.640.10">
    <property type="entry name" value="Type I PLP-dependent aspartate aminotransferase-like (Major domain)"/>
    <property type="match status" value="1"/>
</dbReference>
<proteinExistence type="inferred from homology"/>
<evidence type="ECO:0000256" key="3">
    <source>
        <dbReference type="ARBA" id="ARBA00022576"/>
    </source>
</evidence>
<sequence>MQKNYMFTPGPTMVPSEVRLAEAQEMIHHRTPRFSEIMQDVMKGMQKLLGTKQNVYFIGGSGTAAMEAAIANTCSPGDKAICARGGKFGARWGEICETYGCEVEGIDLEWGESLSIDKARKALDANPDAKVLCVTHSETSTGALTDVETLGSLTCERDTLLVVDGITSVGVHPVEMDHWGIDVLAVGSQKGCMVPPGLAFIAASDKAWKVIEDNDSPRYYLDMEKMRSKWESSCQTPFTGIVSLVRALKKAVEMMEDEGLKNVYKRHAELAEASRTAMKAIGLELIPDNPANGVTAVKAPEGIDTNDLAKLLRDEYGVTIAGGQAQFKGKIFRIGHMGYVSKEDLLICISSIERGLRKLGYDFEFGAGVSAAQECLFG</sequence>
<dbReference type="PATRIC" id="fig|1698280.3.peg.987"/>
<evidence type="ECO:0000313" key="10">
    <source>
        <dbReference type="Proteomes" id="UP000070263"/>
    </source>
</evidence>
<feature type="domain" description="Aminotransferase class V" evidence="8">
    <location>
        <begin position="5"/>
        <end position="325"/>
    </location>
</feature>
<name>A0A133VMC2_9EURY</name>
<comment type="cofactor">
    <cofactor evidence="1 7">
        <name>pyridoxal 5'-phosphate</name>
        <dbReference type="ChEBI" id="CHEBI:597326"/>
    </cofactor>
</comment>
<evidence type="ECO:0000256" key="2">
    <source>
        <dbReference type="ARBA" id="ARBA00009236"/>
    </source>
</evidence>
<dbReference type="GO" id="GO:0008453">
    <property type="term" value="F:alanine-glyoxylate transaminase activity"/>
    <property type="evidence" value="ECO:0007669"/>
    <property type="project" value="TreeGrafter"/>
</dbReference>
<keyword evidence="3 9" id="KW-0032">Aminotransferase</keyword>
<dbReference type="EMBL" id="LHYE01000006">
    <property type="protein sequence ID" value="KXB07553.1"/>
    <property type="molecule type" value="Genomic_DNA"/>
</dbReference>
<accession>A0A133VMC2</accession>
<dbReference type="GO" id="GO:0004760">
    <property type="term" value="F:L-serine-pyruvate transaminase activity"/>
    <property type="evidence" value="ECO:0007669"/>
    <property type="project" value="TreeGrafter"/>
</dbReference>
<dbReference type="Gene3D" id="3.90.1150.10">
    <property type="entry name" value="Aspartate Aminotransferase, domain 1"/>
    <property type="match status" value="1"/>
</dbReference>
<keyword evidence="4 9" id="KW-0808">Transferase</keyword>
<keyword evidence="5" id="KW-0663">Pyridoxal phosphate</keyword>
<evidence type="ECO:0000313" key="9">
    <source>
        <dbReference type="EMBL" id="KXB07553.1"/>
    </source>
</evidence>